<evidence type="ECO:0000256" key="3">
    <source>
        <dbReference type="ARBA" id="ARBA00022670"/>
    </source>
</evidence>
<dbReference type="SUPFAM" id="SSF57850">
    <property type="entry name" value="RING/U-box"/>
    <property type="match status" value="1"/>
</dbReference>
<keyword evidence="9 14" id="KW-0788">Thiol protease</keyword>
<dbReference type="EC" id="3.4.19.12" evidence="14"/>
<name>A0A7G2CGI9_9TRYP</name>
<dbReference type="PIRSF" id="PIRSF016308">
    <property type="entry name" value="UBP"/>
    <property type="match status" value="1"/>
</dbReference>
<reference evidence="19 20" key="1">
    <citation type="submission" date="2020-08" db="EMBL/GenBank/DDBJ databases">
        <authorList>
            <person name="Newling K."/>
            <person name="Davey J."/>
            <person name="Forrester S."/>
        </authorList>
    </citation>
    <scope>NUCLEOTIDE SEQUENCE [LARGE SCALE GENOMIC DNA]</scope>
    <source>
        <strain evidence="20">Crithidia deanei Carvalho (ATCC PRA-265)</strain>
    </source>
</reference>
<dbReference type="PROSITE" id="PS00973">
    <property type="entry name" value="USP_2"/>
    <property type="match status" value="1"/>
</dbReference>
<organism evidence="19 20">
    <name type="scientific">Angomonas deanei</name>
    <dbReference type="NCBI Taxonomy" id="59799"/>
    <lineage>
        <taxon>Eukaryota</taxon>
        <taxon>Discoba</taxon>
        <taxon>Euglenozoa</taxon>
        <taxon>Kinetoplastea</taxon>
        <taxon>Metakinetoplastina</taxon>
        <taxon>Trypanosomatida</taxon>
        <taxon>Trypanosomatidae</taxon>
        <taxon>Strigomonadinae</taxon>
        <taxon>Angomonas</taxon>
    </lineage>
</organism>
<gene>
    <name evidence="19" type="ORF">ADEAN_000611000</name>
</gene>
<dbReference type="InterPro" id="IPR013083">
    <property type="entry name" value="Znf_RING/FYVE/PHD"/>
</dbReference>
<keyword evidence="6 13" id="KW-0863">Zinc-finger</keyword>
<dbReference type="PROSITE" id="PS00972">
    <property type="entry name" value="USP_1"/>
    <property type="match status" value="1"/>
</dbReference>
<dbReference type="Pfam" id="PF00627">
    <property type="entry name" value="UBA"/>
    <property type="match status" value="1"/>
</dbReference>
<accession>A0A7G2CGI9</accession>
<evidence type="ECO:0000256" key="7">
    <source>
        <dbReference type="ARBA" id="ARBA00022786"/>
    </source>
</evidence>
<keyword evidence="3 14" id="KW-0645">Protease</keyword>
<dbReference type="PANTHER" id="PTHR24006">
    <property type="entry name" value="UBIQUITIN CARBOXYL-TERMINAL HYDROLASE"/>
    <property type="match status" value="1"/>
</dbReference>
<dbReference type="InterPro" id="IPR018200">
    <property type="entry name" value="USP_CS"/>
</dbReference>
<feature type="domain" description="USP" evidence="17">
    <location>
        <begin position="304"/>
        <end position="719"/>
    </location>
</feature>
<dbReference type="PANTHER" id="PTHR24006:SF664">
    <property type="entry name" value="UBIQUITIN CARBOXYL-TERMINAL HYDROLASE"/>
    <property type="match status" value="1"/>
</dbReference>
<keyword evidence="5" id="KW-0677">Repeat</keyword>
<dbReference type="InterPro" id="IPR038765">
    <property type="entry name" value="Papain-like_cys_pep_sf"/>
</dbReference>
<keyword evidence="7 14" id="KW-0833">Ubl conjugation pathway</keyword>
<sequence>MSLINFAPSAEACPHSFDESAIVEPKFHSTVNKEECAYCCKTCRHDAGLYVCMCCFTGVCVSHIPKHMSLHPTHVMYTLVKELPEKKVEKTEDVNMLGVTAPKEYQYAVCCASCKLIFTAVPASAKDSHQGIINAAVAGAKDDGMGADYQKPQCPHLICLAQQKSPFPEGQPPTSTLECSTAGCACNVNNWMCLTCGNIGCPRSESGGNGHALQHFAETGHPASVKLGTVTPVGGDFYCYKCDDDVSDVYFAAHMAHFGVDVKTAKKTAKTMGEMMYDYSSKFDFDKITEAGENLEPVYGPGRTGIYNIGNTCYIASVLQCLFNNPAFQQAFYSGGQSKHQAQCRSDPYHCRACQLERIASGLLSGQFSIPNLPSELLNGIGVRYFKTVFAQQHPEFSTGSQQDAGEYFLYLLEEMARHVRPFDGNTAAFHGFDLLVEQRVQCSKCQKVKYHQEKESLLSLPVPVDPLRIPPIDESKPADSQRPRFSLEACLQYFCADNEVECKCASCGQPSVYRQSSRIASFPDTIVLSIRRAYFDPRDLTTKKMDVYVDVPEMIDLSAYKATGLAPGEVEMTEVATPQKKASAPEVPVDEVALVTVVSMGVDMEVAQYALRQTNMNVERAIDYIFSHPDIQAELSKPAGGVEQGKAAPTPKVQTDGSPRYALSGMISHMGSGAKTGHYVSHIKDDSTGKWIIFNDEKTGVSRNPPLSMATMYFFKRV</sequence>
<evidence type="ECO:0000256" key="4">
    <source>
        <dbReference type="ARBA" id="ARBA00022723"/>
    </source>
</evidence>
<dbReference type="PROSITE" id="PS50271">
    <property type="entry name" value="ZF_UBP"/>
    <property type="match status" value="1"/>
</dbReference>
<feature type="binding site" evidence="12">
    <location>
        <position position="179"/>
    </location>
    <ligand>
        <name>Zn(2+)</name>
        <dbReference type="ChEBI" id="CHEBI:29105"/>
    </ligand>
</feature>
<dbReference type="GO" id="GO:0005634">
    <property type="term" value="C:nucleus"/>
    <property type="evidence" value="ECO:0007669"/>
    <property type="project" value="TreeGrafter"/>
</dbReference>
<feature type="active site" description="Nucleophile" evidence="11">
    <location>
        <position position="313"/>
    </location>
</feature>
<dbReference type="Pfam" id="PF17807">
    <property type="entry name" value="zf-UBP_var"/>
    <property type="match status" value="1"/>
</dbReference>
<dbReference type="Gene3D" id="3.30.40.10">
    <property type="entry name" value="Zinc/RING finger domain, C3HC4 (zinc finger)"/>
    <property type="match status" value="2"/>
</dbReference>
<evidence type="ECO:0000256" key="13">
    <source>
        <dbReference type="PROSITE-ProRule" id="PRU00502"/>
    </source>
</evidence>
<feature type="domain" description="UBA" evidence="16">
    <location>
        <begin position="589"/>
        <end position="629"/>
    </location>
</feature>
<dbReference type="EMBL" id="LR877155">
    <property type="protein sequence ID" value="CAD2218619.1"/>
    <property type="molecule type" value="Genomic_DNA"/>
</dbReference>
<evidence type="ECO:0000256" key="1">
    <source>
        <dbReference type="ARBA" id="ARBA00000707"/>
    </source>
</evidence>
<dbReference type="AlphaFoldDB" id="A0A7G2CGI9"/>
<dbReference type="PROSITE" id="PS50030">
    <property type="entry name" value="UBA"/>
    <property type="match status" value="1"/>
</dbReference>
<dbReference type="Gene3D" id="1.10.8.10">
    <property type="entry name" value="DNA helicase RuvA subunit, C-terminal domain"/>
    <property type="match status" value="1"/>
</dbReference>
<dbReference type="GO" id="GO:0005829">
    <property type="term" value="C:cytosol"/>
    <property type="evidence" value="ECO:0007669"/>
    <property type="project" value="TreeGrafter"/>
</dbReference>
<dbReference type="GO" id="GO:0004843">
    <property type="term" value="F:cysteine-type deubiquitinase activity"/>
    <property type="evidence" value="ECO:0007669"/>
    <property type="project" value="UniProtKB-UniRule"/>
</dbReference>
<comment type="catalytic activity">
    <reaction evidence="1 14">
        <text>Thiol-dependent hydrolysis of ester, thioester, amide, peptide and isopeptide bonds formed by the C-terminal Gly of ubiquitin (a 76-residue protein attached to proteins as an intracellular targeting signal).</text>
        <dbReference type="EC" id="3.4.19.12"/>
    </reaction>
</comment>
<dbReference type="SMART" id="SM00165">
    <property type="entry name" value="UBA"/>
    <property type="match status" value="1"/>
</dbReference>
<proteinExistence type="inferred from homology"/>
<evidence type="ECO:0000256" key="15">
    <source>
        <dbReference type="SAM" id="MobiDB-lite"/>
    </source>
</evidence>
<comment type="similarity">
    <text evidence="2 14">Belongs to the peptidase C19 family.</text>
</comment>
<feature type="binding site" evidence="12">
    <location>
        <position position="211"/>
    </location>
    <ligand>
        <name>Zn(2+)</name>
        <dbReference type="ChEBI" id="CHEBI:29105"/>
    </ligand>
</feature>
<dbReference type="Gene3D" id="3.90.70.10">
    <property type="entry name" value="Cysteine proteinases"/>
    <property type="match status" value="1"/>
</dbReference>
<dbReference type="VEuPathDB" id="TriTrypDB:ADEAN_000611000"/>
<feature type="binding site" evidence="12">
    <location>
        <position position="201"/>
    </location>
    <ligand>
        <name>Zn(2+)</name>
        <dbReference type="ChEBI" id="CHEBI:29105"/>
    </ligand>
</feature>
<evidence type="ECO:0000259" key="17">
    <source>
        <dbReference type="PROSITE" id="PS50235"/>
    </source>
</evidence>
<dbReference type="Pfam" id="PF02148">
    <property type="entry name" value="zf-UBP"/>
    <property type="match status" value="1"/>
</dbReference>
<dbReference type="Proteomes" id="UP000515908">
    <property type="component" value="Chromosome 11"/>
</dbReference>
<dbReference type="SUPFAM" id="SSF54001">
    <property type="entry name" value="Cysteine proteinases"/>
    <property type="match status" value="1"/>
</dbReference>
<dbReference type="GO" id="GO:0008270">
    <property type="term" value="F:zinc ion binding"/>
    <property type="evidence" value="ECO:0007669"/>
    <property type="project" value="UniProtKB-KW"/>
</dbReference>
<dbReference type="InterPro" id="IPR015940">
    <property type="entry name" value="UBA"/>
</dbReference>
<dbReference type="InterPro" id="IPR001394">
    <property type="entry name" value="Peptidase_C19_UCH"/>
</dbReference>
<evidence type="ECO:0000256" key="8">
    <source>
        <dbReference type="ARBA" id="ARBA00022801"/>
    </source>
</evidence>
<evidence type="ECO:0000313" key="19">
    <source>
        <dbReference type="EMBL" id="CAD2218619.1"/>
    </source>
</evidence>
<keyword evidence="20" id="KW-1185">Reference proteome</keyword>
<evidence type="ECO:0000313" key="20">
    <source>
        <dbReference type="Proteomes" id="UP000515908"/>
    </source>
</evidence>
<dbReference type="InterPro" id="IPR050164">
    <property type="entry name" value="Peptidase_C19"/>
</dbReference>
<dbReference type="InterPro" id="IPR028889">
    <property type="entry name" value="USP"/>
</dbReference>
<dbReference type="InterPro" id="IPR041432">
    <property type="entry name" value="UBP13_Znf-UBP_var"/>
</dbReference>
<keyword evidence="8 14" id="KW-0378">Hydrolase</keyword>
<evidence type="ECO:0000259" key="16">
    <source>
        <dbReference type="PROSITE" id="PS50030"/>
    </source>
</evidence>
<feature type="region of interest" description="Disordered" evidence="15">
    <location>
        <begin position="639"/>
        <end position="658"/>
    </location>
</feature>
<feature type="active site" description="Proton acceptor" evidence="11">
    <location>
        <position position="679"/>
    </location>
</feature>
<evidence type="ECO:0000256" key="6">
    <source>
        <dbReference type="ARBA" id="ARBA00022771"/>
    </source>
</evidence>
<evidence type="ECO:0000256" key="12">
    <source>
        <dbReference type="PIRSR" id="PIRSR016308-3"/>
    </source>
</evidence>
<feature type="domain" description="UBP-type" evidence="18">
    <location>
        <begin position="152"/>
        <end position="262"/>
    </location>
</feature>
<dbReference type="Pfam" id="PF00443">
    <property type="entry name" value="UCH"/>
    <property type="match status" value="1"/>
</dbReference>
<dbReference type="GO" id="GO:0016579">
    <property type="term" value="P:protein deubiquitination"/>
    <property type="evidence" value="ECO:0007669"/>
    <property type="project" value="InterPro"/>
</dbReference>
<dbReference type="GO" id="GO:0006508">
    <property type="term" value="P:proteolysis"/>
    <property type="evidence" value="ECO:0007669"/>
    <property type="project" value="UniProtKB-KW"/>
</dbReference>
<dbReference type="PROSITE" id="PS50235">
    <property type="entry name" value="USP_3"/>
    <property type="match status" value="1"/>
</dbReference>
<evidence type="ECO:0000256" key="10">
    <source>
        <dbReference type="ARBA" id="ARBA00022833"/>
    </source>
</evidence>
<evidence type="ECO:0000256" key="14">
    <source>
        <dbReference type="RuleBase" id="RU366025"/>
    </source>
</evidence>
<evidence type="ECO:0000256" key="9">
    <source>
        <dbReference type="ARBA" id="ARBA00022807"/>
    </source>
</evidence>
<feature type="binding site" evidence="12">
    <location>
        <position position="184"/>
    </location>
    <ligand>
        <name>Zn(2+)</name>
        <dbReference type="ChEBI" id="CHEBI:29105"/>
    </ligand>
</feature>
<keyword evidence="4 12" id="KW-0479">Metal-binding</keyword>
<evidence type="ECO:0000256" key="5">
    <source>
        <dbReference type="ARBA" id="ARBA00022737"/>
    </source>
</evidence>
<dbReference type="InterPro" id="IPR033864">
    <property type="entry name" value="UBA2_scUBP14-like"/>
</dbReference>
<evidence type="ECO:0000256" key="2">
    <source>
        <dbReference type="ARBA" id="ARBA00009085"/>
    </source>
</evidence>
<dbReference type="CDD" id="cd14298">
    <property type="entry name" value="UBA2_scUBP14_like"/>
    <property type="match status" value="1"/>
</dbReference>
<dbReference type="SMART" id="SM00290">
    <property type="entry name" value="ZnF_UBP"/>
    <property type="match status" value="1"/>
</dbReference>
<keyword evidence="10 12" id="KW-0862">Zinc</keyword>
<evidence type="ECO:0000259" key="18">
    <source>
        <dbReference type="PROSITE" id="PS50271"/>
    </source>
</evidence>
<evidence type="ECO:0000256" key="11">
    <source>
        <dbReference type="PIRSR" id="PIRSR016308-1"/>
    </source>
</evidence>
<protein>
    <recommendedName>
        <fullName evidence="14">Ubiquitin carboxyl-terminal hydrolase</fullName>
        <ecNumber evidence="14">3.4.19.12</ecNumber>
    </recommendedName>
</protein>
<dbReference type="InterPro" id="IPR016652">
    <property type="entry name" value="Ubiquitinyl_hydrolase"/>
</dbReference>
<dbReference type="InterPro" id="IPR001607">
    <property type="entry name" value="Znf_UBP"/>
</dbReference>